<sequence>MYLYKSRHYVYFVRVCTPKALVQQGYPFDFKFSLKTKSRPIAIRRSAPIISQILKSLDNVDISRDSPKETKQAILSPVDSLRNSFNDSGVELHSFSSQADTKQQTVKSIKRNFAQGYRWQEEFITSKQKARITHLTVHQLNKRTLYFLDYFKNKKISITQITASDLMEFGSNLQSWDKSAKTKKDFWGAAKQFLKWLTLKQHFPRNPFEGLTVTFKSEKFASEQREKWSSKQIKNLLSHTALLISS</sequence>
<proteinExistence type="predicted"/>
<keyword evidence="3" id="KW-1185">Reference proteome</keyword>
<reference evidence="2 3" key="1">
    <citation type="submission" date="2013-11" db="EMBL/GenBank/DDBJ databases">
        <title>Whole genome shotgun sequence of Vibrio halioticoli NBRC 102217.</title>
        <authorList>
            <person name="Isaki S."/>
            <person name="Kimura A."/>
            <person name="Ohji S."/>
            <person name="Hosoyama A."/>
            <person name="Fujita N."/>
            <person name="Hashimoto M."/>
            <person name="Hosoyama Y."/>
            <person name="Yamazoe A."/>
        </authorList>
    </citation>
    <scope>NUCLEOTIDE SEQUENCE [LARGE SCALE GENOMIC DNA]</scope>
    <source>
        <strain evidence="2 3">NBRC 102217</strain>
    </source>
</reference>
<dbReference type="SUPFAM" id="SSF56349">
    <property type="entry name" value="DNA breaking-rejoining enzymes"/>
    <property type="match status" value="1"/>
</dbReference>
<evidence type="ECO:0000313" key="3">
    <source>
        <dbReference type="Proteomes" id="UP000017800"/>
    </source>
</evidence>
<gene>
    <name evidence="2" type="ORF">VHA01S_005_00190</name>
</gene>
<dbReference type="EMBL" id="BAUJ01000005">
    <property type="protein sequence ID" value="GAD88417.1"/>
    <property type="molecule type" value="Genomic_DNA"/>
</dbReference>
<protein>
    <recommendedName>
        <fullName evidence="4">Core-binding (CB) domain-containing protein</fullName>
    </recommendedName>
</protein>
<accession>V5FHE2</accession>
<dbReference type="RefSeq" id="WP_023402803.1">
    <property type="nucleotide sequence ID" value="NZ_BAUJ01000005.1"/>
</dbReference>
<dbReference type="eggNOG" id="COG0582">
    <property type="taxonomic scope" value="Bacteria"/>
</dbReference>
<dbReference type="OrthoDB" id="9784724at2"/>
<comment type="caution">
    <text evidence="2">The sequence shown here is derived from an EMBL/GenBank/DDBJ whole genome shotgun (WGS) entry which is preliminary data.</text>
</comment>
<dbReference type="InterPro" id="IPR011010">
    <property type="entry name" value="DNA_brk_join_enz"/>
</dbReference>
<evidence type="ECO:0008006" key="4">
    <source>
        <dbReference type="Google" id="ProtNLM"/>
    </source>
</evidence>
<keyword evidence="1" id="KW-0238">DNA-binding</keyword>
<evidence type="ECO:0000313" key="2">
    <source>
        <dbReference type="EMBL" id="GAD88417.1"/>
    </source>
</evidence>
<dbReference type="Proteomes" id="UP000017800">
    <property type="component" value="Unassembled WGS sequence"/>
</dbReference>
<evidence type="ECO:0000256" key="1">
    <source>
        <dbReference type="ARBA" id="ARBA00023125"/>
    </source>
</evidence>
<name>V5FHE2_9VIBR</name>
<dbReference type="Gene3D" id="1.10.150.130">
    <property type="match status" value="1"/>
</dbReference>
<dbReference type="InterPro" id="IPR010998">
    <property type="entry name" value="Integrase_recombinase_N"/>
</dbReference>
<organism evidence="2 3">
    <name type="scientific">Vibrio halioticoli NBRC 102217</name>
    <dbReference type="NCBI Taxonomy" id="1219072"/>
    <lineage>
        <taxon>Bacteria</taxon>
        <taxon>Pseudomonadati</taxon>
        <taxon>Pseudomonadota</taxon>
        <taxon>Gammaproteobacteria</taxon>
        <taxon>Vibrionales</taxon>
        <taxon>Vibrionaceae</taxon>
        <taxon>Vibrio</taxon>
    </lineage>
</organism>
<dbReference type="AlphaFoldDB" id="V5FHE2"/>
<dbReference type="GO" id="GO:0003677">
    <property type="term" value="F:DNA binding"/>
    <property type="evidence" value="ECO:0007669"/>
    <property type="project" value="UniProtKB-KW"/>
</dbReference>